<keyword evidence="1" id="KW-0479">Metal-binding</keyword>
<dbReference type="InterPro" id="IPR000787">
    <property type="entry name" value="Peptidase_M29"/>
</dbReference>
<dbReference type="InterPro" id="IPR052170">
    <property type="entry name" value="M29_Exopeptidase"/>
</dbReference>
<dbReference type="EC" id="3.4.11.-" evidence="2"/>
<reference evidence="2 3" key="1">
    <citation type="journal article" date="2022" name="Genome Biol. Evol.">
        <title>Host diet, physiology and behaviors set the stage for Lachnospiraceae cladogenesis.</title>
        <authorList>
            <person name="Vera-Ponce De Leon A."/>
            <person name="Schneider M."/>
            <person name="Jahnes B.C."/>
            <person name="Sadowski V."/>
            <person name="Camuy-Velez L.A."/>
            <person name="Duan J."/>
            <person name="Sabree Z.L."/>
        </authorList>
    </citation>
    <scope>NUCLEOTIDE SEQUENCE [LARGE SCALE GENOMIC DNA]</scope>
    <source>
        <strain evidence="2 3">PAL227</strain>
    </source>
</reference>
<evidence type="ECO:0000313" key="2">
    <source>
        <dbReference type="EMBL" id="MCP1110719.1"/>
    </source>
</evidence>
<evidence type="ECO:0000256" key="1">
    <source>
        <dbReference type="ARBA" id="ARBA00022723"/>
    </source>
</evidence>
<keyword evidence="2" id="KW-0031">Aminopeptidase</keyword>
<keyword evidence="3" id="KW-1185">Reference proteome</keyword>
<accession>A0ABT1EJS1</accession>
<name>A0ABT1EJS1_9FIRM</name>
<dbReference type="EMBL" id="JAMZFV010000016">
    <property type="protein sequence ID" value="MCP1110719.1"/>
    <property type="molecule type" value="Genomic_DNA"/>
</dbReference>
<evidence type="ECO:0000313" key="3">
    <source>
        <dbReference type="Proteomes" id="UP001523565"/>
    </source>
</evidence>
<keyword evidence="2" id="KW-0378">Hydrolase</keyword>
<comment type="caution">
    <text evidence="2">The sequence shown here is derived from an EMBL/GenBank/DDBJ whole genome shotgun (WGS) entry which is preliminary data.</text>
</comment>
<protein>
    <submittedName>
        <fullName evidence="2">Aminopeptidase</fullName>
        <ecNumber evidence="2">3.4.11.-</ecNumber>
    </submittedName>
</protein>
<dbReference type="PANTHER" id="PTHR34448:SF3">
    <property type="entry name" value="AMINOPEPTIDASE AMPS"/>
    <property type="match status" value="1"/>
</dbReference>
<dbReference type="Pfam" id="PF02073">
    <property type="entry name" value="Peptidase_M29"/>
    <property type="match status" value="1"/>
</dbReference>
<dbReference type="SUPFAM" id="SSF144052">
    <property type="entry name" value="Thermophilic metalloprotease-like"/>
    <property type="match status" value="1"/>
</dbReference>
<dbReference type="RefSeq" id="WP_262069597.1">
    <property type="nucleotide sequence ID" value="NZ_JAMXOC010000016.1"/>
</dbReference>
<dbReference type="GO" id="GO:0004177">
    <property type="term" value="F:aminopeptidase activity"/>
    <property type="evidence" value="ECO:0007669"/>
    <property type="project" value="UniProtKB-KW"/>
</dbReference>
<dbReference type="PANTHER" id="PTHR34448">
    <property type="entry name" value="AMINOPEPTIDASE"/>
    <property type="match status" value="1"/>
</dbReference>
<dbReference type="Proteomes" id="UP001523565">
    <property type="component" value="Unassembled WGS sequence"/>
</dbReference>
<proteinExistence type="predicted"/>
<organism evidence="2 3">
    <name type="scientific">Ohessyouella blattaphilus</name>
    <dbReference type="NCBI Taxonomy" id="2949333"/>
    <lineage>
        <taxon>Bacteria</taxon>
        <taxon>Bacillati</taxon>
        <taxon>Bacillota</taxon>
        <taxon>Clostridia</taxon>
        <taxon>Lachnospirales</taxon>
        <taxon>Lachnospiraceae</taxon>
        <taxon>Ohessyouella</taxon>
    </lineage>
</organism>
<keyword evidence="2" id="KW-0645">Protease</keyword>
<sequence length="681" mass="77224">MVKERLALGMDKITEIIREANTDMPLDTYFRQVATFLEKTTRVYQKVNAGNYLERDVNELKEDNQSLYEDIRGENYESSFCNPDYARECLGEELASHLCFLAAEVRIAIPSAYEGQEEYLAIIYELFTLVYTLYRQGELTKKSLQQAIYWHASDYLDVFLADRLIAGATPESGIAFTVLKAYQKDDLRYLYGYGEYVGEEQLALATFINQLPEETITKMASVFTEGYRLGFVATGKDLSIKGTVSLRFVLGFERVIIKAIANFKEMGLKPVIQRAASSALLKQGMSKVGVYGGIVNKQFDYDHRFDQGLFFDKKYVQRKLEVMQTTFEHHGDLQRLLAGPAVIEVFGEEFTPLKKKESSLAYTKEQEELLQTYEMKAASIQNTYIPREERSFTIVAYPTPEIGPEFAEIFADVIKINTLDYQLYQKVQQSLIDALDTGEAVRIIGSGDNQTDLTVNLWKLKDPQRETIFENCVADVNIPVGEVFTSPVLAGTSGVLHVSQVYLNELQFENLKITLTDGMVTDYTCTNFDSESENRQYIKENILYNRETLPLGEFAIGTNTLAYAVARKYGIEDKFPILIAEKMGPHFALGDTCYSWSEEIPVYNPDGKEIVARDNACSLLRKEDVQKAYFNCHTDITIPYDEIGSLAVVRAEGEDVLLIKDGVFVYPGTEILNEPLMNKEV</sequence>
<gene>
    <name evidence="2" type="ORF">NK118_10690</name>
</gene>